<evidence type="ECO:0000259" key="6">
    <source>
        <dbReference type="PROSITE" id="PS50928"/>
    </source>
</evidence>
<reference evidence="7" key="1">
    <citation type="submission" date="2021-02" db="EMBL/GenBank/DDBJ databases">
        <title>First Annotated Genome of the Yellow-green Alga Tribonema minus.</title>
        <authorList>
            <person name="Mahan K.M."/>
        </authorList>
    </citation>
    <scope>NUCLEOTIDE SEQUENCE</scope>
    <source>
        <strain evidence="7">UTEX B ZZ1240</strain>
    </source>
</reference>
<dbReference type="GO" id="GO:0055085">
    <property type="term" value="P:transmembrane transport"/>
    <property type="evidence" value="ECO:0007669"/>
    <property type="project" value="InterPro"/>
</dbReference>
<dbReference type="InterPro" id="IPR000515">
    <property type="entry name" value="MetI-like"/>
</dbReference>
<dbReference type="GO" id="GO:0005886">
    <property type="term" value="C:plasma membrane"/>
    <property type="evidence" value="ECO:0007669"/>
    <property type="project" value="TreeGrafter"/>
</dbReference>
<dbReference type="Pfam" id="PF00528">
    <property type="entry name" value="BPD_transp_1"/>
    <property type="match status" value="1"/>
</dbReference>
<dbReference type="CDD" id="cd06261">
    <property type="entry name" value="TM_PBP2"/>
    <property type="match status" value="1"/>
</dbReference>
<dbReference type="PANTHER" id="PTHR30614:SF41">
    <property type="entry name" value="INNER MEMBRANE AMINO-ACID ABC TRANSPORTER PERMEASE PROTEIN YHDY"/>
    <property type="match status" value="1"/>
</dbReference>
<name>A0A836CDN5_9STRA</name>
<evidence type="ECO:0000313" key="7">
    <source>
        <dbReference type="EMBL" id="KAG5181902.1"/>
    </source>
</evidence>
<evidence type="ECO:0000256" key="5">
    <source>
        <dbReference type="SAM" id="Phobius"/>
    </source>
</evidence>
<keyword evidence="3 5" id="KW-1133">Transmembrane helix</keyword>
<evidence type="ECO:0000313" key="8">
    <source>
        <dbReference type="Proteomes" id="UP000664859"/>
    </source>
</evidence>
<dbReference type="AlphaFoldDB" id="A0A836CDN5"/>
<dbReference type="PANTHER" id="PTHR30614">
    <property type="entry name" value="MEMBRANE COMPONENT OF AMINO ACID ABC TRANSPORTER"/>
    <property type="match status" value="1"/>
</dbReference>
<dbReference type="Proteomes" id="UP000664859">
    <property type="component" value="Unassembled WGS sequence"/>
</dbReference>
<keyword evidence="4 5" id="KW-0472">Membrane</keyword>
<dbReference type="OrthoDB" id="10071409at2759"/>
<feature type="domain" description="ABC transmembrane type-1" evidence="6">
    <location>
        <begin position="1"/>
        <end position="105"/>
    </location>
</feature>
<protein>
    <submittedName>
        <fullName evidence="7">ABC transporter type 1, transmembrane domain MetI-like protein</fullName>
    </submittedName>
</protein>
<gene>
    <name evidence="7" type="ORF">JKP88DRAFT_182100</name>
</gene>
<comment type="caution">
    <text evidence="7">The sequence shown here is derived from an EMBL/GenBank/DDBJ whole genome shotgun (WGS) entry which is preliminary data.</text>
</comment>
<organism evidence="7 8">
    <name type="scientific">Tribonema minus</name>
    <dbReference type="NCBI Taxonomy" id="303371"/>
    <lineage>
        <taxon>Eukaryota</taxon>
        <taxon>Sar</taxon>
        <taxon>Stramenopiles</taxon>
        <taxon>Ochrophyta</taxon>
        <taxon>PX clade</taxon>
        <taxon>Xanthophyceae</taxon>
        <taxon>Tribonematales</taxon>
        <taxon>Tribonemataceae</taxon>
        <taxon>Tribonema</taxon>
    </lineage>
</organism>
<proteinExistence type="predicted"/>
<feature type="transmembrane region" description="Helical" evidence="5">
    <location>
        <begin position="33"/>
        <end position="52"/>
    </location>
</feature>
<dbReference type="GO" id="GO:0006865">
    <property type="term" value="P:amino acid transport"/>
    <property type="evidence" value="ECO:0007669"/>
    <property type="project" value="TreeGrafter"/>
</dbReference>
<comment type="subcellular location">
    <subcellularLocation>
        <location evidence="1">Membrane</location>
        <topology evidence="1">Multi-pass membrane protein</topology>
    </subcellularLocation>
</comment>
<dbReference type="PROSITE" id="PS50928">
    <property type="entry name" value="ABC_TM1"/>
    <property type="match status" value="1"/>
</dbReference>
<dbReference type="Gene3D" id="1.10.3720.10">
    <property type="entry name" value="MetI-like"/>
    <property type="match status" value="1"/>
</dbReference>
<dbReference type="SUPFAM" id="SSF161098">
    <property type="entry name" value="MetI-like"/>
    <property type="match status" value="1"/>
</dbReference>
<evidence type="ECO:0000256" key="1">
    <source>
        <dbReference type="ARBA" id="ARBA00004141"/>
    </source>
</evidence>
<feature type="transmembrane region" description="Helical" evidence="5">
    <location>
        <begin position="86"/>
        <end position="106"/>
    </location>
</feature>
<dbReference type="InterPro" id="IPR043429">
    <property type="entry name" value="ArtM/GltK/GlnP/TcyL/YhdX-like"/>
</dbReference>
<sequence length="142" mass="15572">LIRGGLQALGRGQTEAATALGLGYWRTLALIRLPQAIALALPPIVSLFIGFFKNTSLVMTIGIFDLTERSQKCRGRTRVAGFGTEAYLFAGAIYFVFCFAMSRYGLSLERRLARPRDFGPGGSRLYAVLRWPRAVPSASSRP</sequence>
<keyword evidence="2 5" id="KW-0812">Transmembrane</keyword>
<evidence type="ECO:0000256" key="2">
    <source>
        <dbReference type="ARBA" id="ARBA00022692"/>
    </source>
</evidence>
<dbReference type="InterPro" id="IPR035906">
    <property type="entry name" value="MetI-like_sf"/>
</dbReference>
<dbReference type="EMBL" id="JAFCMP010000283">
    <property type="protein sequence ID" value="KAG5181902.1"/>
    <property type="molecule type" value="Genomic_DNA"/>
</dbReference>
<feature type="non-terminal residue" evidence="7">
    <location>
        <position position="1"/>
    </location>
</feature>
<accession>A0A836CDN5</accession>
<keyword evidence="8" id="KW-1185">Reference proteome</keyword>
<evidence type="ECO:0000256" key="3">
    <source>
        <dbReference type="ARBA" id="ARBA00022989"/>
    </source>
</evidence>
<evidence type="ECO:0000256" key="4">
    <source>
        <dbReference type="ARBA" id="ARBA00023136"/>
    </source>
</evidence>